<feature type="signal peptide" evidence="2">
    <location>
        <begin position="1"/>
        <end position="16"/>
    </location>
</feature>
<feature type="domain" description="FAS1" evidence="3">
    <location>
        <begin position="101"/>
        <end position="288"/>
    </location>
</feature>
<feature type="region of interest" description="Disordered" evidence="1">
    <location>
        <begin position="482"/>
        <end position="534"/>
    </location>
</feature>
<evidence type="ECO:0000256" key="1">
    <source>
        <dbReference type="SAM" id="MobiDB-lite"/>
    </source>
</evidence>
<dbReference type="Pfam" id="PF02469">
    <property type="entry name" value="Fasciclin"/>
    <property type="match status" value="2"/>
</dbReference>
<dbReference type="InterPro" id="IPR000782">
    <property type="entry name" value="FAS1_domain"/>
</dbReference>
<dbReference type="InterPro" id="IPR036378">
    <property type="entry name" value="FAS1_dom_sf"/>
</dbReference>
<dbReference type="Gene3D" id="2.30.180.10">
    <property type="entry name" value="FAS1 domain"/>
    <property type="match status" value="2"/>
</dbReference>
<feature type="compositionally biased region" description="Acidic residues" evidence="1">
    <location>
        <begin position="388"/>
        <end position="399"/>
    </location>
</feature>
<reference evidence="4 5" key="1">
    <citation type="journal article" date="2024" name="Commun. Biol.">
        <title>Comparative genomic analysis of thermophilic fungi reveals convergent evolutionary adaptations and gene losses.</title>
        <authorList>
            <person name="Steindorff A.S."/>
            <person name="Aguilar-Pontes M.V."/>
            <person name="Robinson A.J."/>
            <person name="Andreopoulos B."/>
            <person name="LaButti K."/>
            <person name="Kuo A."/>
            <person name="Mondo S."/>
            <person name="Riley R."/>
            <person name="Otillar R."/>
            <person name="Haridas S."/>
            <person name="Lipzen A."/>
            <person name="Grimwood J."/>
            <person name="Schmutz J."/>
            <person name="Clum A."/>
            <person name="Reid I.D."/>
            <person name="Moisan M.C."/>
            <person name="Butler G."/>
            <person name="Nguyen T.T.M."/>
            <person name="Dewar K."/>
            <person name="Conant G."/>
            <person name="Drula E."/>
            <person name="Henrissat B."/>
            <person name="Hansel C."/>
            <person name="Singer S."/>
            <person name="Hutchinson M.I."/>
            <person name="de Vries R.P."/>
            <person name="Natvig D.O."/>
            <person name="Powell A.J."/>
            <person name="Tsang A."/>
            <person name="Grigoriev I.V."/>
        </authorList>
    </citation>
    <scope>NUCLEOTIDE SEQUENCE [LARGE SCALE GENOMIC DNA]</scope>
    <source>
        <strain evidence="4 5">ATCC 22073</strain>
    </source>
</reference>
<dbReference type="InterPro" id="IPR050904">
    <property type="entry name" value="Adhesion/Biosynth-related"/>
</dbReference>
<dbReference type="GeneID" id="98122641"/>
<comment type="caution">
    <text evidence="4">The sequence shown here is derived from an EMBL/GenBank/DDBJ whole genome shotgun (WGS) entry which is preliminary data.</text>
</comment>
<proteinExistence type="predicted"/>
<dbReference type="SMART" id="SM00554">
    <property type="entry name" value="FAS1"/>
    <property type="match status" value="2"/>
</dbReference>
<feature type="compositionally biased region" description="Low complexity" evidence="1">
    <location>
        <begin position="218"/>
        <end position="238"/>
    </location>
</feature>
<evidence type="ECO:0000313" key="5">
    <source>
        <dbReference type="Proteomes" id="UP001600064"/>
    </source>
</evidence>
<name>A0ABR4DGX4_9PEZI</name>
<organism evidence="4 5">
    <name type="scientific">Remersonia thermophila</name>
    <dbReference type="NCBI Taxonomy" id="72144"/>
    <lineage>
        <taxon>Eukaryota</taxon>
        <taxon>Fungi</taxon>
        <taxon>Dikarya</taxon>
        <taxon>Ascomycota</taxon>
        <taxon>Pezizomycotina</taxon>
        <taxon>Sordariomycetes</taxon>
        <taxon>Sordariomycetidae</taxon>
        <taxon>Sordariales</taxon>
        <taxon>Sordariales incertae sedis</taxon>
        <taxon>Remersonia</taxon>
    </lineage>
</organism>
<evidence type="ECO:0000259" key="3">
    <source>
        <dbReference type="PROSITE" id="PS50213"/>
    </source>
</evidence>
<feature type="compositionally biased region" description="Acidic residues" evidence="1">
    <location>
        <begin position="521"/>
        <end position="534"/>
    </location>
</feature>
<feature type="region of interest" description="Disordered" evidence="1">
    <location>
        <begin position="383"/>
        <end position="425"/>
    </location>
</feature>
<feature type="chain" id="PRO_5046933069" description="FAS1 domain-containing protein" evidence="2">
    <location>
        <begin position="17"/>
        <end position="534"/>
    </location>
</feature>
<feature type="region of interest" description="Disordered" evidence="1">
    <location>
        <begin position="211"/>
        <end position="247"/>
    </location>
</feature>
<accession>A0ABR4DGX4</accession>
<protein>
    <recommendedName>
        <fullName evidence="3">FAS1 domain-containing protein</fullName>
    </recommendedName>
</protein>
<dbReference type="EMBL" id="JAZGUE010000002">
    <property type="protein sequence ID" value="KAL2269615.1"/>
    <property type="molecule type" value="Genomic_DNA"/>
</dbReference>
<keyword evidence="5" id="KW-1185">Reference proteome</keyword>
<dbReference type="RefSeq" id="XP_070868339.1">
    <property type="nucleotide sequence ID" value="XM_071007997.1"/>
</dbReference>
<evidence type="ECO:0000256" key="2">
    <source>
        <dbReference type="SAM" id="SignalP"/>
    </source>
</evidence>
<dbReference type="SUPFAM" id="SSF82153">
    <property type="entry name" value="FAS1 domain"/>
    <property type="match status" value="2"/>
</dbReference>
<feature type="compositionally biased region" description="Basic and acidic residues" evidence="1">
    <location>
        <begin position="150"/>
        <end position="173"/>
    </location>
</feature>
<keyword evidence="2" id="KW-0732">Signal</keyword>
<dbReference type="PANTHER" id="PTHR10900:SF125">
    <property type="entry name" value="FAS1 DOMAIN-CONTAINING PROTEIN YLR001C"/>
    <property type="match status" value="1"/>
</dbReference>
<feature type="compositionally biased region" description="Acidic residues" evidence="1">
    <location>
        <begin position="495"/>
        <end position="508"/>
    </location>
</feature>
<dbReference type="PROSITE" id="PS50213">
    <property type="entry name" value="FAS1"/>
    <property type="match status" value="2"/>
</dbReference>
<feature type="region of interest" description="Disordered" evidence="1">
    <location>
        <begin position="150"/>
        <end position="184"/>
    </location>
</feature>
<feature type="domain" description="FAS1" evidence="3">
    <location>
        <begin position="292"/>
        <end position="479"/>
    </location>
</feature>
<dbReference type="PANTHER" id="PTHR10900">
    <property type="entry name" value="PERIOSTIN-RELATED"/>
    <property type="match status" value="1"/>
</dbReference>
<feature type="compositionally biased region" description="Basic and acidic residues" evidence="1">
    <location>
        <begin position="75"/>
        <end position="100"/>
    </location>
</feature>
<sequence length="534" mass="59230">MRQAVLWLSAAAAAAAVAIPSSHEESQQPSAPRRHARDEQDAVRAWWDALPDAQELFSSIDDAIVSSKLDGFLELGRDQDGPHPHPPHDGHGHHGHHGDPQKTLYELIKESNHTTKFAKLVDEHEDVKKLLQDTEHSYTLFVPTDQAIDRIHHGHGDHGHGDHGHGDHGKGGGDGDDGDDGDDGHRHDHCKEFIAALLKYHIVPGRYSRSQIHHSRTLPSSLHPPALSASSSSSSSASSKHHHHDQPQRIRAFTTFLLHRTRLNFYARLVAGDFPAKNGLIHAVSAPLVPPPSQTALLRALPRAFSTLALALESTGLAKELDELPRSGGGTFFAPTNRAWAKLGPRVNAFLFSKRGEKWLDALVRYHVVVNETLYSDAYYREHHEGDHGDDDDDDDGKEDQERPAGLFPFPRHGRPGRGGEQPRYKHVDLPSLLHDKPLSVDIKDRHGFVSIVVNGFTHVVVRDGLADDGVIHAVDRVLIPHHGGHHGGHGGHEAEEEDEEEQEEMSVEDLKRRLAPFVKEEEEREEAEEMDDL</sequence>
<feature type="region of interest" description="Disordered" evidence="1">
    <location>
        <begin position="19"/>
        <end position="39"/>
    </location>
</feature>
<gene>
    <name evidence="4" type="ORF">VTJ83DRAFT_1799</name>
</gene>
<evidence type="ECO:0000313" key="4">
    <source>
        <dbReference type="EMBL" id="KAL2269615.1"/>
    </source>
</evidence>
<dbReference type="Proteomes" id="UP001600064">
    <property type="component" value="Unassembled WGS sequence"/>
</dbReference>
<feature type="region of interest" description="Disordered" evidence="1">
    <location>
        <begin position="74"/>
        <end position="100"/>
    </location>
</feature>